<dbReference type="PANTHER" id="PTHR44858">
    <property type="entry name" value="TETRATRICOPEPTIDE REPEAT PROTEIN 6"/>
    <property type="match status" value="1"/>
</dbReference>
<gene>
    <name evidence="5" type="ORF">SAMN05444164_0356</name>
</gene>
<dbReference type="SUPFAM" id="SSF48452">
    <property type="entry name" value="TPR-like"/>
    <property type="match status" value="1"/>
</dbReference>
<dbReference type="InterPro" id="IPR011990">
    <property type="entry name" value="TPR-like_helical_dom_sf"/>
</dbReference>
<evidence type="ECO:0000313" key="5">
    <source>
        <dbReference type="EMBL" id="SEB83747.1"/>
    </source>
</evidence>
<protein>
    <submittedName>
        <fullName evidence="5">Tetratricopeptide repeat-containing protein</fullName>
    </submittedName>
</protein>
<dbReference type="InterPro" id="IPR050498">
    <property type="entry name" value="Ycf3"/>
</dbReference>
<keyword evidence="2 3" id="KW-0802">TPR repeat</keyword>
<sequence length="335" mass="35879">MPANSALGLHRVYTAILAAASIVLSAADVFAVDPQDLKQCENSDDVPRMIAACTNLSQDAGLPAGLRSMALLKRGFGNFALGHIDAAEADFSEAVRLNPKNNYAHHELGLTLAKKGEPARAIASLTEAIRLDPGSAASRISRGQVYLSEDRLDDAIQDFTDAIKLGADKNTAFTKEQAVDRPEANRVAADYYANRANAYYLRGSFDDAASDYDQAARLSDPEGYNVIWGSVARTQAGSADAAIVLSAALDKGQLKDWPKSVGELLAGRITPTTAMAAAKNADQVCEAHYYSGIVQLRLKDSVSAQKEFASARDGCPKLFREYHAAVADLKRLQSQ</sequence>
<evidence type="ECO:0000256" key="2">
    <source>
        <dbReference type="ARBA" id="ARBA00022803"/>
    </source>
</evidence>
<dbReference type="Gene3D" id="1.25.40.10">
    <property type="entry name" value="Tetratricopeptide repeat domain"/>
    <property type="match status" value="2"/>
</dbReference>
<feature type="repeat" description="TPR" evidence="3">
    <location>
        <begin position="136"/>
        <end position="169"/>
    </location>
</feature>
<keyword evidence="1" id="KW-0677">Repeat</keyword>
<feature type="signal peptide" evidence="4">
    <location>
        <begin position="1"/>
        <end position="26"/>
    </location>
</feature>
<dbReference type="Proteomes" id="UP000198992">
    <property type="component" value="Unassembled WGS sequence"/>
</dbReference>
<accession>A0A1H4MLM5</accession>
<dbReference type="PANTHER" id="PTHR44858:SF1">
    <property type="entry name" value="UDP-N-ACETYLGLUCOSAMINE--PEPTIDE N-ACETYLGLUCOSAMINYLTRANSFERASE SPINDLY-RELATED"/>
    <property type="match status" value="1"/>
</dbReference>
<dbReference type="AlphaFoldDB" id="A0A1H4MLM5"/>
<dbReference type="RefSeq" id="WP_092113663.1">
    <property type="nucleotide sequence ID" value="NZ_FNTH01000001.1"/>
</dbReference>
<reference evidence="5 6" key="1">
    <citation type="submission" date="2016-10" db="EMBL/GenBank/DDBJ databases">
        <authorList>
            <person name="de Groot N.N."/>
        </authorList>
    </citation>
    <scope>NUCLEOTIDE SEQUENCE [LARGE SCALE GENOMIC DNA]</scope>
    <source>
        <strain evidence="5 6">MT12</strain>
    </source>
</reference>
<evidence type="ECO:0000256" key="3">
    <source>
        <dbReference type="PROSITE-ProRule" id="PRU00339"/>
    </source>
</evidence>
<name>A0A1H4MLM5_9BRAD</name>
<feature type="repeat" description="TPR" evidence="3">
    <location>
        <begin position="189"/>
        <end position="222"/>
    </location>
</feature>
<dbReference type="Pfam" id="PF13432">
    <property type="entry name" value="TPR_16"/>
    <property type="match status" value="1"/>
</dbReference>
<dbReference type="InterPro" id="IPR019734">
    <property type="entry name" value="TPR_rpt"/>
</dbReference>
<feature type="chain" id="PRO_5011541760" evidence="4">
    <location>
        <begin position="27"/>
        <end position="335"/>
    </location>
</feature>
<evidence type="ECO:0000313" key="6">
    <source>
        <dbReference type="Proteomes" id="UP000198992"/>
    </source>
</evidence>
<organism evidence="5 6">
    <name type="scientific">Bradyrhizobium erythrophlei</name>
    <dbReference type="NCBI Taxonomy" id="1437360"/>
    <lineage>
        <taxon>Bacteria</taxon>
        <taxon>Pseudomonadati</taxon>
        <taxon>Pseudomonadota</taxon>
        <taxon>Alphaproteobacteria</taxon>
        <taxon>Hyphomicrobiales</taxon>
        <taxon>Nitrobacteraceae</taxon>
        <taxon>Bradyrhizobium</taxon>
    </lineage>
</organism>
<dbReference type="SMART" id="SM00028">
    <property type="entry name" value="TPR"/>
    <property type="match status" value="4"/>
</dbReference>
<dbReference type="PROSITE" id="PS50005">
    <property type="entry name" value="TPR"/>
    <property type="match status" value="4"/>
</dbReference>
<dbReference type="EMBL" id="FNTH01000001">
    <property type="protein sequence ID" value="SEB83747.1"/>
    <property type="molecule type" value="Genomic_DNA"/>
</dbReference>
<dbReference type="OrthoDB" id="582315at2"/>
<proteinExistence type="predicted"/>
<evidence type="ECO:0000256" key="1">
    <source>
        <dbReference type="ARBA" id="ARBA00022737"/>
    </source>
</evidence>
<feature type="repeat" description="TPR" evidence="3">
    <location>
        <begin position="68"/>
        <end position="101"/>
    </location>
</feature>
<evidence type="ECO:0000256" key="4">
    <source>
        <dbReference type="SAM" id="SignalP"/>
    </source>
</evidence>
<feature type="repeat" description="TPR" evidence="3">
    <location>
        <begin position="102"/>
        <end position="135"/>
    </location>
</feature>
<keyword evidence="4" id="KW-0732">Signal</keyword>